<proteinExistence type="predicted"/>
<dbReference type="EMBL" id="MU273531">
    <property type="protein sequence ID" value="KAI0032975.1"/>
    <property type="molecule type" value="Genomic_DNA"/>
</dbReference>
<reference evidence="1" key="1">
    <citation type="submission" date="2021-02" db="EMBL/GenBank/DDBJ databases">
        <authorList>
            <consortium name="DOE Joint Genome Institute"/>
            <person name="Ahrendt S."/>
            <person name="Looney B.P."/>
            <person name="Miyauchi S."/>
            <person name="Morin E."/>
            <person name="Drula E."/>
            <person name="Courty P.E."/>
            <person name="Chicoki N."/>
            <person name="Fauchery L."/>
            <person name="Kohler A."/>
            <person name="Kuo A."/>
            <person name="Labutti K."/>
            <person name="Pangilinan J."/>
            <person name="Lipzen A."/>
            <person name="Riley R."/>
            <person name="Andreopoulos W."/>
            <person name="He G."/>
            <person name="Johnson J."/>
            <person name="Barry K.W."/>
            <person name="Grigoriev I.V."/>
            <person name="Nagy L."/>
            <person name="Hibbett D."/>
            <person name="Henrissat B."/>
            <person name="Matheny P.B."/>
            <person name="Labbe J."/>
            <person name="Martin F."/>
        </authorList>
    </citation>
    <scope>NUCLEOTIDE SEQUENCE</scope>
    <source>
        <strain evidence="1">EC-137</strain>
    </source>
</reference>
<sequence>MPPEPYKRFMELTKVYGPIFSFYLGRTPVIVLNNGKAAWDLLEKRGEIYSSRPRNIMGQEIMSRDNWGLGMHYGDRWRRWRKWQHMCMNAKYARNYRPFQTYESSVLLRDVMNGPQTYKKHFERFATSLTFSVAYGSRIKSLNDPLLKENRTAGSAFAATMVPGKYLVESWPWLLWLPKPLQWFRNPMEERGAMNTALYTRLFRDVKAKMDVGSAKPCISMLLWEEGPSPDLTEVEMAYFTAMPFAAGTTTTFGSLELFVLASILHPHCVVKAQSELDTVVGRSRMPSFDDESSLPYVRAMIKEAMRWQVVAPTGLAHATTADDEYEGFHIPKGATVWGNINAISHDPELFDEPDVFTPERFLNATHPRLVDFDLPFGFGRRICPGRAVAEQALFIVIARMLWAFDFSPAIDDAGRPLLPNPNAATSNVTRRPDVFPCALKPRSEDIAAMIVDEAQRAEEALREWE</sequence>
<gene>
    <name evidence="1" type="ORF">K488DRAFT_78157</name>
</gene>
<comment type="caution">
    <text evidence="1">The sequence shown here is derived from an EMBL/GenBank/DDBJ whole genome shotgun (WGS) entry which is preliminary data.</text>
</comment>
<evidence type="ECO:0000313" key="1">
    <source>
        <dbReference type="EMBL" id="KAI0032975.1"/>
    </source>
</evidence>
<evidence type="ECO:0000313" key="2">
    <source>
        <dbReference type="Proteomes" id="UP000814128"/>
    </source>
</evidence>
<name>A0ACB8QMS4_9AGAM</name>
<protein>
    <submittedName>
        <fullName evidence="1">Cytochrome P450</fullName>
    </submittedName>
</protein>
<organism evidence="1 2">
    <name type="scientific">Vararia minispora EC-137</name>
    <dbReference type="NCBI Taxonomy" id="1314806"/>
    <lineage>
        <taxon>Eukaryota</taxon>
        <taxon>Fungi</taxon>
        <taxon>Dikarya</taxon>
        <taxon>Basidiomycota</taxon>
        <taxon>Agaricomycotina</taxon>
        <taxon>Agaricomycetes</taxon>
        <taxon>Russulales</taxon>
        <taxon>Lachnocladiaceae</taxon>
        <taxon>Vararia</taxon>
    </lineage>
</organism>
<accession>A0ACB8QMS4</accession>
<reference evidence="1" key="2">
    <citation type="journal article" date="2022" name="New Phytol.">
        <title>Evolutionary transition to the ectomycorrhizal habit in the genomes of a hyperdiverse lineage of mushroom-forming fungi.</title>
        <authorList>
            <person name="Looney B."/>
            <person name="Miyauchi S."/>
            <person name="Morin E."/>
            <person name="Drula E."/>
            <person name="Courty P.E."/>
            <person name="Kohler A."/>
            <person name="Kuo A."/>
            <person name="LaButti K."/>
            <person name="Pangilinan J."/>
            <person name="Lipzen A."/>
            <person name="Riley R."/>
            <person name="Andreopoulos W."/>
            <person name="He G."/>
            <person name="Johnson J."/>
            <person name="Nolan M."/>
            <person name="Tritt A."/>
            <person name="Barry K.W."/>
            <person name="Grigoriev I.V."/>
            <person name="Nagy L.G."/>
            <person name="Hibbett D."/>
            <person name="Henrissat B."/>
            <person name="Matheny P.B."/>
            <person name="Labbe J."/>
            <person name="Martin F.M."/>
        </authorList>
    </citation>
    <scope>NUCLEOTIDE SEQUENCE</scope>
    <source>
        <strain evidence="1">EC-137</strain>
    </source>
</reference>
<keyword evidence="2" id="KW-1185">Reference proteome</keyword>
<dbReference type="Proteomes" id="UP000814128">
    <property type="component" value="Unassembled WGS sequence"/>
</dbReference>